<proteinExistence type="predicted"/>
<evidence type="ECO:0000256" key="2">
    <source>
        <dbReference type="SAM" id="SignalP"/>
    </source>
</evidence>
<feature type="chain" id="PRO_5031061633" evidence="2">
    <location>
        <begin position="21"/>
        <end position="175"/>
    </location>
</feature>
<sequence>MIKTPTLLLMVASLALPSLAMGDTLELPADAQVEMEVVDDLVLDAQTPRRDDIVLRPVDGGDGSHQLPDHCVVIGDAQRDGERIRLTTHALTCIEAEGGDSEIYSGELTAGAYDSDGRFGIAACDDDQCRLAPGDSFLLTLTSPLRIEQQANPSAELNVERRQANPDQDDAAGGE</sequence>
<comment type="caution">
    <text evidence="3">The sequence shown here is derived from an EMBL/GenBank/DDBJ whole genome shotgun (WGS) entry which is preliminary data.</text>
</comment>
<dbReference type="Proteomes" id="UP000518892">
    <property type="component" value="Unassembled WGS sequence"/>
</dbReference>
<dbReference type="RefSeq" id="WP_183381997.1">
    <property type="nucleotide sequence ID" value="NZ_JACHXR010000001.1"/>
</dbReference>
<protein>
    <submittedName>
        <fullName evidence="3">Uncharacterized protein</fullName>
    </submittedName>
</protein>
<feature type="region of interest" description="Disordered" evidence="1">
    <location>
        <begin position="150"/>
        <end position="175"/>
    </location>
</feature>
<name>A0A7W5HI26_9GAMM</name>
<dbReference type="AlphaFoldDB" id="A0A7W5HI26"/>
<feature type="signal peptide" evidence="2">
    <location>
        <begin position="1"/>
        <end position="20"/>
    </location>
</feature>
<dbReference type="EMBL" id="JACHXR010000001">
    <property type="protein sequence ID" value="MBB3229480.1"/>
    <property type="molecule type" value="Genomic_DNA"/>
</dbReference>
<gene>
    <name evidence="3" type="ORF">FHR97_000295</name>
</gene>
<accession>A0A7W5HI26</accession>
<keyword evidence="2" id="KW-0732">Signal</keyword>
<evidence type="ECO:0000313" key="3">
    <source>
        <dbReference type="EMBL" id="MBB3229480.1"/>
    </source>
</evidence>
<organism evidence="3 4">
    <name type="scientific">Halomonas stenophila</name>
    <dbReference type="NCBI Taxonomy" id="795312"/>
    <lineage>
        <taxon>Bacteria</taxon>
        <taxon>Pseudomonadati</taxon>
        <taxon>Pseudomonadota</taxon>
        <taxon>Gammaproteobacteria</taxon>
        <taxon>Oceanospirillales</taxon>
        <taxon>Halomonadaceae</taxon>
        <taxon>Halomonas</taxon>
    </lineage>
</organism>
<keyword evidence="4" id="KW-1185">Reference proteome</keyword>
<evidence type="ECO:0000256" key="1">
    <source>
        <dbReference type="SAM" id="MobiDB-lite"/>
    </source>
</evidence>
<reference evidence="3 4" key="1">
    <citation type="submission" date="2020-08" db="EMBL/GenBank/DDBJ databases">
        <title>Genomic Encyclopedia of Type Strains, Phase III (KMG-III): the genomes of soil and plant-associated and newly described type strains.</title>
        <authorList>
            <person name="Whitman W."/>
        </authorList>
    </citation>
    <scope>NUCLEOTIDE SEQUENCE [LARGE SCALE GENOMIC DNA]</scope>
    <source>
        <strain evidence="3 4">CECT 7744</strain>
    </source>
</reference>
<evidence type="ECO:0000313" key="4">
    <source>
        <dbReference type="Proteomes" id="UP000518892"/>
    </source>
</evidence>